<dbReference type="AlphaFoldDB" id="A0A2G8R9Q3"/>
<evidence type="ECO:0000313" key="2">
    <source>
        <dbReference type="Proteomes" id="UP000231259"/>
    </source>
</evidence>
<evidence type="ECO:0000313" key="1">
    <source>
        <dbReference type="EMBL" id="PIL18295.1"/>
    </source>
</evidence>
<dbReference type="RefSeq" id="WP_099912539.1">
    <property type="nucleotide sequence ID" value="NZ_AWWI01000126.1"/>
</dbReference>
<dbReference type="Proteomes" id="UP000231259">
    <property type="component" value="Unassembled WGS sequence"/>
</dbReference>
<gene>
    <name evidence="1" type="ORF">P775_20295</name>
</gene>
<organism evidence="1 2">
    <name type="scientific">Puniceibacterium antarcticum</name>
    <dbReference type="NCBI Taxonomy" id="1206336"/>
    <lineage>
        <taxon>Bacteria</taxon>
        <taxon>Pseudomonadati</taxon>
        <taxon>Pseudomonadota</taxon>
        <taxon>Alphaproteobacteria</taxon>
        <taxon>Rhodobacterales</taxon>
        <taxon>Paracoccaceae</taxon>
        <taxon>Puniceibacterium</taxon>
    </lineage>
</organism>
<dbReference type="EMBL" id="AWWI01000126">
    <property type="protein sequence ID" value="PIL18295.1"/>
    <property type="molecule type" value="Genomic_DNA"/>
</dbReference>
<name>A0A2G8R9Q3_9RHOB</name>
<comment type="caution">
    <text evidence="1">The sequence shown here is derived from an EMBL/GenBank/DDBJ whole genome shotgun (WGS) entry which is preliminary data.</text>
</comment>
<reference evidence="1 2" key="1">
    <citation type="submission" date="2013-09" db="EMBL/GenBank/DDBJ databases">
        <title>Genome sequencing of Phaeobacter antarcticus sp. nov. SM1211.</title>
        <authorList>
            <person name="Zhang X.-Y."/>
            <person name="Liu C."/>
            <person name="Chen X.-L."/>
            <person name="Xie B.-B."/>
            <person name="Qin Q.-L."/>
            <person name="Rong J.-C."/>
            <person name="Zhang Y.-Z."/>
        </authorList>
    </citation>
    <scope>NUCLEOTIDE SEQUENCE [LARGE SCALE GENOMIC DNA]</scope>
    <source>
        <strain evidence="1 2">SM1211</strain>
    </source>
</reference>
<sequence length="69" mass="8036">MTHQNTPLLPLPDSMMPFVVALQRRGRIILRRVLPRLGKTLMMRMKKQFAPPVPVAPDPKRPIRVDRRV</sequence>
<accession>A0A2G8R9Q3</accession>
<proteinExistence type="predicted"/>
<keyword evidence="2" id="KW-1185">Reference proteome</keyword>
<protein>
    <submittedName>
        <fullName evidence="1">Uncharacterized protein</fullName>
    </submittedName>
</protein>